<name>A0ABS5K204_9BACT</name>
<dbReference type="Gene3D" id="1.10.10.10">
    <property type="entry name" value="Winged helix-like DNA-binding domain superfamily/Winged helix DNA-binding domain"/>
    <property type="match status" value="1"/>
</dbReference>
<dbReference type="InterPro" id="IPR039422">
    <property type="entry name" value="MarR/SlyA-like"/>
</dbReference>
<evidence type="ECO:0000313" key="6">
    <source>
        <dbReference type="Proteomes" id="UP000708576"/>
    </source>
</evidence>
<accession>A0ABS5K204</accession>
<dbReference type="SMART" id="SM00347">
    <property type="entry name" value="HTH_MARR"/>
    <property type="match status" value="1"/>
</dbReference>
<evidence type="ECO:0000256" key="2">
    <source>
        <dbReference type="ARBA" id="ARBA00023125"/>
    </source>
</evidence>
<evidence type="ECO:0000256" key="3">
    <source>
        <dbReference type="ARBA" id="ARBA00023163"/>
    </source>
</evidence>
<protein>
    <submittedName>
        <fullName evidence="5">MarR family transcriptional regulator</fullName>
    </submittedName>
</protein>
<dbReference type="PANTHER" id="PTHR33164:SF64">
    <property type="entry name" value="TRANSCRIPTIONAL REGULATOR SLYA"/>
    <property type="match status" value="1"/>
</dbReference>
<dbReference type="Pfam" id="PF01047">
    <property type="entry name" value="MarR"/>
    <property type="match status" value="1"/>
</dbReference>
<dbReference type="RefSeq" id="WP_212218636.1">
    <property type="nucleotide sequence ID" value="NZ_JAGUCO010000025.1"/>
</dbReference>
<keyword evidence="3" id="KW-0804">Transcription</keyword>
<dbReference type="PROSITE" id="PS50995">
    <property type="entry name" value="HTH_MARR_2"/>
    <property type="match status" value="1"/>
</dbReference>
<dbReference type="SUPFAM" id="SSF46785">
    <property type="entry name" value="Winged helix' DNA-binding domain"/>
    <property type="match status" value="1"/>
</dbReference>
<comment type="caution">
    <text evidence="5">The sequence shown here is derived from an EMBL/GenBank/DDBJ whole genome shotgun (WGS) entry which is preliminary data.</text>
</comment>
<dbReference type="PRINTS" id="PR00598">
    <property type="entry name" value="HTHMARR"/>
</dbReference>
<dbReference type="PANTHER" id="PTHR33164">
    <property type="entry name" value="TRANSCRIPTIONAL REGULATOR, MARR FAMILY"/>
    <property type="match status" value="1"/>
</dbReference>
<evidence type="ECO:0000259" key="4">
    <source>
        <dbReference type="PROSITE" id="PS50995"/>
    </source>
</evidence>
<sequence length="144" mass="16889">MEIHPLGMIIGSMRGIFPRLMIARMNELGFHYTFDQWVVLMVLAFKKKQDMVQQDIAEFMNKDKSLVLRIVDVLEKDALIARTTDLNDRRRNIINLTTKGRDLTNLFYKEEQLISEKLLEGLTEEEVNSFYKVISHVKSRAQEL</sequence>
<reference evidence="5 6" key="1">
    <citation type="journal article" date="2015" name="Int. J. Syst. Evol. Microbiol.">
        <title>Carboxylicivirga linearis sp. nov., isolated from a sea cucumber culture pond.</title>
        <authorList>
            <person name="Wang F.Q."/>
            <person name="Zhou Y.X."/>
            <person name="Lin X.Z."/>
            <person name="Chen G.J."/>
            <person name="Du Z.J."/>
        </authorList>
    </citation>
    <scope>NUCLEOTIDE SEQUENCE [LARGE SCALE GENOMIC DNA]</scope>
    <source>
        <strain evidence="5 6">FB218</strain>
    </source>
</reference>
<keyword evidence="2" id="KW-0238">DNA-binding</keyword>
<evidence type="ECO:0000256" key="1">
    <source>
        <dbReference type="ARBA" id="ARBA00023015"/>
    </source>
</evidence>
<organism evidence="5 6">
    <name type="scientific">Carboxylicivirga linearis</name>
    <dbReference type="NCBI Taxonomy" id="1628157"/>
    <lineage>
        <taxon>Bacteria</taxon>
        <taxon>Pseudomonadati</taxon>
        <taxon>Bacteroidota</taxon>
        <taxon>Bacteroidia</taxon>
        <taxon>Marinilabiliales</taxon>
        <taxon>Marinilabiliaceae</taxon>
        <taxon>Carboxylicivirga</taxon>
    </lineage>
</organism>
<gene>
    <name evidence="5" type="ORF">KEM10_19885</name>
</gene>
<dbReference type="InterPro" id="IPR036390">
    <property type="entry name" value="WH_DNA-bd_sf"/>
</dbReference>
<feature type="domain" description="HTH marR-type" evidence="4">
    <location>
        <begin position="1"/>
        <end position="139"/>
    </location>
</feature>
<keyword evidence="1" id="KW-0805">Transcription regulation</keyword>
<evidence type="ECO:0000313" key="5">
    <source>
        <dbReference type="EMBL" id="MBS2100556.1"/>
    </source>
</evidence>
<proteinExistence type="predicted"/>
<dbReference type="InterPro" id="IPR000835">
    <property type="entry name" value="HTH_MarR-typ"/>
</dbReference>
<keyword evidence="6" id="KW-1185">Reference proteome</keyword>
<dbReference type="EMBL" id="JAGUCO010000025">
    <property type="protein sequence ID" value="MBS2100556.1"/>
    <property type="molecule type" value="Genomic_DNA"/>
</dbReference>
<dbReference type="InterPro" id="IPR036388">
    <property type="entry name" value="WH-like_DNA-bd_sf"/>
</dbReference>
<dbReference type="Proteomes" id="UP000708576">
    <property type="component" value="Unassembled WGS sequence"/>
</dbReference>